<feature type="region of interest" description="Disordered" evidence="2">
    <location>
        <begin position="44"/>
        <end position="146"/>
    </location>
</feature>
<keyword evidence="3" id="KW-0812">Transmembrane</keyword>
<dbReference type="AlphaFoldDB" id="A0A5P1FIN5"/>
<feature type="compositionally biased region" description="Basic residues" evidence="2">
    <location>
        <begin position="85"/>
        <end position="95"/>
    </location>
</feature>
<feature type="compositionally biased region" description="Acidic residues" evidence="2">
    <location>
        <begin position="100"/>
        <end position="141"/>
    </location>
</feature>
<evidence type="ECO:0008006" key="6">
    <source>
        <dbReference type="Google" id="ProtNLM"/>
    </source>
</evidence>
<dbReference type="Pfam" id="PF07890">
    <property type="entry name" value="Rrp15p"/>
    <property type="match status" value="1"/>
</dbReference>
<feature type="transmembrane region" description="Helical" evidence="3">
    <location>
        <begin position="363"/>
        <end position="381"/>
    </location>
</feature>
<accession>A0A5P1FIN5</accession>
<name>A0A5P1FIN5_ASPOF</name>
<organism evidence="4 5">
    <name type="scientific">Asparagus officinalis</name>
    <name type="common">Garden asparagus</name>
    <dbReference type="NCBI Taxonomy" id="4686"/>
    <lineage>
        <taxon>Eukaryota</taxon>
        <taxon>Viridiplantae</taxon>
        <taxon>Streptophyta</taxon>
        <taxon>Embryophyta</taxon>
        <taxon>Tracheophyta</taxon>
        <taxon>Spermatophyta</taxon>
        <taxon>Magnoliopsida</taxon>
        <taxon>Liliopsida</taxon>
        <taxon>Asparagales</taxon>
        <taxon>Asparagaceae</taxon>
        <taxon>Asparagoideae</taxon>
        <taxon>Asparagus</taxon>
    </lineage>
</organism>
<proteinExistence type="inferred from homology"/>
<dbReference type="Proteomes" id="UP000243459">
    <property type="component" value="Chromosome 2"/>
</dbReference>
<dbReference type="PANTHER" id="PTHR13245">
    <property type="entry name" value="RRP15-LIKE PROTEIN"/>
    <property type="match status" value="1"/>
</dbReference>
<feature type="region of interest" description="Disordered" evidence="2">
    <location>
        <begin position="191"/>
        <end position="210"/>
    </location>
</feature>
<keyword evidence="3" id="KW-1133">Transmembrane helix</keyword>
<protein>
    <recommendedName>
        <fullName evidence="6">RRP15-like protein</fullName>
    </recommendedName>
</protein>
<dbReference type="Gramene" id="ONK77944">
    <property type="protein sequence ID" value="ONK77944"/>
    <property type="gene ID" value="A4U43_C02F12570"/>
</dbReference>
<reference evidence="5" key="1">
    <citation type="journal article" date="2017" name="Nat. Commun.">
        <title>The asparagus genome sheds light on the origin and evolution of a young Y chromosome.</title>
        <authorList>
            <person name="Harkess A."/>
            <person name="Zhou J."/>
            <person name="Xu C."/>
            <person name="Bowers J.E."/>
            <person name="Van der Hulst R."/>
            <person name="Ayyampalayam S."/>
            <person name="Mercati F."/>
            <person name="Riccardi P."/>
            <person name="McKain M.R."/>
            <person name="Kakrana A."/>
            <person name="Tang H."/>
            <person name="Ray J."/>
            <person name="Groenendijk J."/>
            <person name="Arikit S."/>
            <person name="Mathioni S.M."/>
            <person name="Nakano M."/>
            <person name="Shan H."/>
            <person name="Telgmann-Rauber A."/>
            <person name="Kanno A."/>
            <person name="Yue Z."/>
            <person name="Chen H."/>
            <person name="Li W."/>
            <person name="Chen Y."/>
            <person name="Xu X."/>
            <person name="Zhang Y."/>
            <person name="Luo S."/>
            <person name="Chen H."/>
            <person name="Gao J."/>
            <person name="Mao Z."/>
            <person name="Pires J.C."/>
            <person name="Luo M."/>
            <person name="Kudrna D."/>
            <person name="Wing R.A."/>
            <person name="Meyers B.C."/>
            <person name="Yi K."/>
            <person name="Kong H."/>
            <person name="Lavrijsen P."/>
            <person name="Sunseri F."/>
            <person name="Falavigna A."/>
            <person name="Ye Y."/>
            <person name="Leebens-Mack J.H."/>
            <person name="Chen G."/>
        </authorList>
    </citation>
    <scope>NUCLEOTIDE SEQUENCE [LARGE SCALE GENOMIC DNA]</scope>
    <source>
        <strain evidence="5">cv. DH0086</strain>
    </source>
</reference>
<dbReference type="InterPro" id="IPR012459">
    <property type="entry name" value="Rrp15"/>
</dbReference>
<evidence type="ECO:0000256" key="1">
    <source>
        <dbReference type="ARBA" id="ARBA00007462"/>
    </source>
</evidence>
<dbReference type="PANTHER" id="PTHR13245:SF14">
    <property type="entry name" value="RRP15-LIKE PROTEIN"/>
    <property type="match status" value="1"/>
</dbReference>
<dbReference type="GO" id="GO:0000470">
    <property type="term" value="P:maturation of LSU-rRNA"/>
    <property type="evidence" value="ECO:0007669"/>
    <property type="project" value="TreeGrafter"/>
</dbReference>
<feature type="transmembrane region" description="Helical" evidence="3">
    <location>
        <begin position="465"/>
        <end position="484"/>
    </location>
</feature>
<sequence length="487" mass="53514">MLNKPGPLRAAVDSLTKPSFLPLFSVSPRRPRPPMTAEIKSLEAATAAVTSFSKKRKLKHGGGKGKKKPNKKLKPVAKTKNPSQKMKKLFKKRAKAYNSDESEEEYEQEEEEDIADEQSSDEEEREEEEERDIDASDEEDDGSRLGITKFSEGCRAFRTAFLKIMKKHLPNDPLGPVLSAHKKLIANKLLEEETEHKSKGEAKKEKHLAGEKGHVKPATFLDTKEKLLISIATKGVVKLFNAVNKAQNPQKDLNPSRSKDAKELAKRRKQAFLSEINKSATEKSDHGFSFYSTKVTKSASKENDDEPGWAPLRDSYILNNSKLKDWDRIPESGNSSLDIMNPKKCIDEGIECKQCVAAGFEEAMIVGLLKVLPIVGIVIGFRGGRVNIAEETRLKPDSSKEVEAVDTCCGRVSLEVDSLVALLGVSFFLEVEGYVTFLLGVAFLGVRFSLALTVAFLGVDLLGPAIVPFFLGVVACGICISSCASTG</sequence>
<evidence type="ECO:0000256" key="3">
    <source>
        <dbReference type="SAM" id="Phobius"/>
    </source>
</evidence>
<evidence type="ECO:0000256" key="2">
    <source>
        <dbReference type="SAM" id="MobiDB-lite"/>
    </source>
</evidence>
<feature type="transmembrane region" description="Helical" evidence="3">
    <location>
        <begin position="434"/>
        <end position="459"/>
    </location>
</feature>
<dbReference type="GO" id="GO:0030687">
    <property type="term" value="C:preribosome, large subunit precursor"/>
    <property type="evidence" value="ECO:0007669"/>
    <property type="project" value="TreeGrafter"/>
</dbReference>
<gene>
    <name evidence="4" type="ORF">A4U43_C02F12570</name>
</gene>
<keyword evidence="3" id="KW-0472">Membrane</keyword>
<comment type="similarity">
    <text evidence="1">Belongs to the RRP15 family.</text>
</comment>
<feature type="compositionally biased region" description="Basic residues" evidence="2">
    <location>
        <begin position="53"/>
        <end position="77"/>
    </location>
</feature>
<dbReference type="GO" id="GO:0000460">
    <property type="term" value="P:maturation of 5.8S rRNA"/>
    <property type="evidence" value="ECO:0007669"/>
    <property type="project" value="TreeGrafter"/>
</dbReference>
<dbReference type="EMBL" id="CM007382">
    <property type="protein sequence ID" value="ONK77944.1"/>
    <property type="molecule type" value="Genomic_DNA"/>
</dbReference>
<evidence type="ECO:0000313" key="4">
    <source>
        <dbReference type="EMBL" id="ONK77944.1"/>
    </source>
</evidence>
<evidence type="ECO:0000313" key="5">
    <source>
        <dbReference type="Proteomes" id="UP000243459"/>
    </source>
</evidence>
<keyword evidence="5" id="KW-1185">Reference proteome</keyword>